<evidence type="ECO:0000259" key="12">
    <source>
        <dbReference type="PROSITE" id="PS50868"/>
    </source>
</evidence>
<dbReference type="GO" id="GO:0008270">
    <property type="term" value="F:zinc ion binding"/>
    <property type="evidence" value="ECO:0007669"/>
    <property type="project" value="UniProtKB-KW"/>
</dbReference>
<evidence type="ECO:0000256" key="6">
    <source>
        <dbReference type="ARBA" id="ARBA00022691"/>
    </source>
</evidence>
<dbReference type="InterPro" id="IPR001965">
    <property type="entry name" value="Znf_PHD"/>
</dbReference>
<dbReference type="InterPro" id="IPR001214">
    <property type="entry name" value="SET_dom"/>
</dbReference>
<keyword evidence="10" id="KW-0539">Nucleus</keyword>
<evidence type="ECO:0000256" key="8">
    <source>
        <dbReference type="ARBA" id="ARBA00022771"/>
    </source>
</evidence>
<comment type="subcellular location">
    <subcellularLocation>
        <location evidence="2">Chromosome</location>
    </subcellularLocation>
    <subcellularLocation>
        <location evidence="1">Nucleus</location>
    </subcellularLocation>
</comment>
<keyword evidence="4" id="KW-0489">Methyltransferase</keyword>
<evidence type="ECO:0000256" key="5">
    <source>
        <dbReference type="ARBA" id="ARBA00022679"/>
    </source>
</evidence>
<protein>
    <recommendedName>
        <fullName evidence="15">Histone-lysine N-methyltransferase</fullName>
    </recommendedName>
</protein>
<dbReference type="GO" id="GO:0005634">
    <property type="term" value="C:nucleus"/>
    <property type="evidence" value="ECO:0007669"/>
    <property type="project" value="UniProtKB-SubCell"/>
</dbReference>
<dbReference type="InterPro" id="IPR003616">
    <property type="entry name" value="Post-SET_dom"/>
</dbReference>
<keyword evidence="5" id="KW-0808">Transferase</keyword>
<feature type="domain" description="SET" evidence="11">
    <location>
        <begin position="291"/>
        <end position="434"/>
    </location>
</feature>
<dbReference type="InterPro" id="IPR046341">
    <property type="entry name" value="SET_dom_sf"/>
</dbReference>
<keyword evidence="7" id="KW-0479">Metal-binding</keyword>
<dbReference type="PANTHER" id="PTHR46024">
    <property type="entry name" value="HISTONE-LYSINE N-METHYLTRANSFERASE EGGLESS"/>
    <property type="match status" value="1"/>
</dbReference>
<dbReference type="GO" id="GO:0032259">
    <property type="term" value="P:methylation"/>
    <property type="evidence" value="ECO:0007669"/>
    <property type="project" value="UniProtKB-KW"/>
</dbReference>
<evidence type="ECO:0000256" key="2">
    <source>
        <dbReference type="ARBA" id="ARBA00004286"/>
    </source>
</evidence>
<gene>
    <name evidence="13" type="ORF">PCAR00345_LOCUS25798</name>
    <name evidence="14" type="ORF">PCAR00345_LOCUS25799</name>
</gene>
<dbReference type="SUPFAM" id="SSF82199">
    <property type="entry name" value="SET domain"/>
    <property type="match status" value="1"/>
</dbReference>
<dbReference type="InterPro" id="IPR013083">
    <property type="entry name" value="Znf_RING/FYVE/PHD"/>
</dbReference>
<keyword evidence="6" id="KW-0949">S-adenosyl-L-methionine</keyword>
<evidence type="ECO:0000256" key="1">
    <source>
        <dbReference type="ARBA" id="ARBA00004123"/>
    </source>
</evidence>
<keyword evidence="3" id="KW-0158">Chromosome</keyword>
<dbReference type="PROSITE" id="PS50868">
    <property type="entry name" value="POST_SET"/>
    <property type="match status" value="1"/>
</dbReference>
<proteinExistence type="predicted"/>
<dbReference type="InterPro" id="IPR051516">
    <property type="entry name" value="SETDB_methyltransferase"/>
</dbReference>
<organism evidence="14">
    <name type="scientific">Chrysotila carterae</name>
    <name type="common">Marine alga</name>
    <name type="synonym">Syracosphaera carterae</name>
    <dbReference type="NCBI Taxonomy" id="13221"/>
    <lineage>
        <taxon>Eukaryota</taxon>
        <taxon>Haptista</taxon>
        <taxon>Haptophyta</taxon>
        <taxon>Prymnesiophyceae</taxon>
        <taxon>Isochrysidales</taxon>
        <taxon>Isochrysidaceae</taxon>
        <taxon>Chrysotila</taxon>
    </lineage>
</organism>
<evidence type="ECO:0000259" key="11">
    <source>
        <dbReference type="PROSITE" id="PS50280"/>
    </source>
</evidence>
<accession>A0A6S9ZK97</accession>
<dbReference type="SMART" id="SM00508">
    <property type="entry name" value="PostSET"/>
    <property type="match status" value="1"/>
</dbReference>
<dbReference type="Pfam" id="PF00856">
    <property type="entry name" value="SET"/>
    <property type="match status" value="1"/>
</dbReference>
<dbReference type="GO" id="GO:0005694">
    <property type="term" value="C:chromosome"/>
    <property type="evidence" value="ECO:0007669"/>
    <property type="project" value="UniProtKB-SubCell"/>
</dbReference>
<name>A0A6S9ZK97_CHRCT</name>
<evidence type="ECO:0000256" key="7">
    <source>
        <dbReference type="ARBA" id="ARBA00022723"/>
    </source>
</evidence>
<dbReference type="InterPro" id="IPR011011">
    <property type="entry name" value="Znf_FYVE_PHD"/>
</dbReference>
<dbReference type="GO" id="GO:0046974">
    <property type="term" value="F:histone H3K9 methyltransferase activity"/>
    <property type="evidence" value="ECO:0007669"/>
    <property type="project" value="TreeGrafter"/>
</dbReference>
<evidence type="ECO:0000313" key="13">
    <source>
        <dbReference type="EMBL" id="CAE0773186.1"/>
    </source>
</evidence>
<dbReference type="PROSITE" id="PS50280">
    <property type="entry name" value="SET"/>
    <property type="match status" value="1"/>
</dbReference>
<dbReference type="InterPro" id="IPR007728">
    <property type="entry name" value="Pre-SET_dom"/>
</dbReference>
<evidence type="ECO:0000256" key="4">
    <source>
        <dbReference type="ARBA" id="ARBA00022603"/>
    </source>
</evidence>
<dbReference type="SMART" id="SM00317">
    <property type="entry name" value="SET"/>
    <property type="match status" value="1"/>
</dbReference>
<evidence type="ECO:0000256" key="10">
    <source>
        <dbReference type="ARBA" id="ARBA00023242"/>
    </source>
</evidence>
<sequence>MRRRCAYSSDLGVCPMCKKVVEYGVSCAGCAGWFHATEQCCGDALPLAFKSGAKENWSCLNCAPSHADAVLADPLKPPAVVVELVDWRRAFRILANACAGCGRKLSSSARALRCCGCDAAYHGVSRCTGLSAELLDARLSASDAGSWRCPACSVRECGLAVPGSLVRADVAAGREPVRIPLVNEVDDETIGEEFEYAPQVVWRNARARLQRERLPRADWEGRCIKLEACAFLPATDESDGKPIRRDDVADSAAYNTEGCLLRARDNLFECNGSSSCSQRCYNRVVGRGVRAELQVFKTVGRGWGVRSQKPLSAGSFICEYTGEMLLDSDAEAAGLAVDDSYLFNLDGEEKGKVSKRRRAGQGDRPHAAALTADNPEMCVDASRIGSVARFVNHCCEPNLFVQSVFVEFSRRVHRIALFAARDIVPYEELTYDYGYVVGSVKNKSLQCLCGAQSCRGYLF</sequence>
<feature type="domain" description="Post-SET" evidence="12">
    <location>
        <begin position="443"/>
        <end position="459"/>
    </location>
</feature>
<dbReference type="Gene3D" id="3.30.40.10">
    <property type="entry name" value="Zinc/RING finger domain, C3HC4 (zinc finger)"/>
    <property type="match status" value="1"/>
</dbReference>
<evidence type="ECO:0000313" key="14">
    <source>
        <dbReference type="EMBL" id="CAE0773187.1"/>
    </source>
</evidence>
<dbReference type="SMART" id="SM00468">
    <property type="entry name" value="PreSET"/>
    <property type="match status" value="1"/>
</dbReference>
<dbReference type="SMART" id="SM00249">
    <property type="entry name" value="PHD"/>
    <property type="match status" value="2"/>
</dbReference>
<dbReference type="SUPFAM" id="SSF57903">
    <property type="entry name" value="FYVE/PHD zinc finger"/>
    <property type="match status" value="2"/>
</dbReference>
<dbReference type="CDD" id="cd15489">
    <property type="entry name" value="PHD_SF"/>
    <property type="match status" value="1"/>
</dbReference>
<dbReference type="PANTHER" id="PTHR46024:SF1">
    <property type="entry name" value="HISTONE-LYSINE N-METHYLTRANSFERASE EGGLESS"/>
    <property type="match status" value="1"/>
</dbReference>
<evidence type="ECO:0000256" key="9">
    <source>
        <dbReference type="ARBA" id="ARBA00022833"/>
    </source>
</evidence>
<dbReference type="GO" id="GO:0070828">
    <property type="term" value="P:heterochromatin organization"/>
    <property type="evidence" value="ECO:0007669"/>
    <property type="project" value="TreeGrafter"/>
</dbReference>
<reference evidence="14" key="1">
    <citation type="submission" date="2021-01" db="EMBL/GenBank/DDBJ databases">
        <authorList>
            <person name="Corre E."/>
            <person name="Pelletier E."/>
            <person name="Niang G."/>
            <person name="Scheremetjew M."/>
            <person name="Finn R."/>
            <person name="Kale V."/>
            <person name="Holt S."/>
            <person name="Cochrane G."/>
            <person name="Meng A."/>
            <person name="Brown T."/>
            <person name="Cohen L."/>
        </authorList>
    </citation>
    <scope>NUCLEOTIDE SEQUENCE</scope>
    <source>
        <strain evidence="14">CCMP645</strain>
    </source>
</reference>
<dbReference type="EMBL" id="HBIZ01040399">
    <property type="protein sequence ID" value="CAE0773186.1"/>
    <property type="molecule type" value="Transcribed_RNA"/>
</dbReference>
<evidence type="ECO:0008006" key="15">
    <source>
        <dbReference type="Google" id="ProtNLM"/>
    </source>
</evidence>
<dbReference type="Gene3D" id="2.170.270.10">
    <property type="entry name" value="SET domain"/>
    <property type="match status" value="1"/>
</dbReference>
<dbReference type="EMBL" id="HBIZ01040405">
    <property type="protein sequence ID" value="CAE0773187.1"/>
    <property type="molecule type" value="Transcribed_RNA"/>
</dbReference>
<dbReference type="AlphaFoldDB" id="A0A6S9ZK97"/>
<keyword evidence="8" id="KW-0863">Zinc-finger</keyword>
<keyword evidence="9" id="KW-0862">Zinc</keyword>
<dbReference type="Pfam" id="PF05033">
    <property type="entry name" value="Pre-SET"/>
    <property type="match status" value="1"/>
</dbReference>
<evidence type="ECO:0000256" key="3">
    <source>
        <dbReference type="ARBA" id="ARBA00022454"/>
    </source>
</evidence>
<dbReference type="GO" id="GO:0010629">
    <property type="term" value="P:negative regulation of gene expression"/>
    <property type="evidence" value="ECO:0007669"/>
    <property type="project" value="TreeGrafter"/>
</dbReference>